<evidence type="ECO:0000313" key="9">
    <source>
        <dbReference type="Proteomes" id="UP001150925"/>
    </source>
</evidence>
<dbReference type="PANTHER" id="PTHR10556:SF43">
    <property type="entry name" value="STEROID 5-ALPHA-REDUCTASE DET2"/>
    <property type="match status" value="1"/>
</dbReference>
<feature type="transmembrane region" description="Helical" evidence="6">
    <location>
        <begin position="15"/>
        <end position="37"/>
    </location>
</feature>
<dbReference type="AlphaFoldDB" id="A0A9W8B170"/>
<evidence type="ECO:0000256" key="1">
    <source>
        <dbReference type="ARBA" id="ARBA00004141"/>
    </source>
</evidence>
<evidence type="ECO:0000256" key="2">
    <source>
        <dbReference type="ARBA" id="ARBA00007742"/>
    </source>
</evidence>
<feature type="domain" description="3-oxo-5-alpha-steroid 4-dehydrogenase C-terminal" evidence="7">
    <location>
        <begin position="116"/>
        <end position="184"/>
    </location>
</feature>
<feature type="transmembrane region" description="Helical" evidence="6">
    <location>
        <begin position="155"/>
        <end position="173"/>
    </location>
</feature>
<dbReference type="InterPro" id="IPR039357">
    <property type="entry name" value="SRD5A/TECR"/>
</dbReference>
<sequence length="296" mass="34536">MTLAEGRPLPLEPTVYWWAFTVHGIVNFIVLPLSLWLGSPYGKLQDTFRLRCGLWGCETKWHGQWGWVVMESMALVAYWLSAGWVNACTTLEGWLWTFHYVNRAWVYPWRCEGRKPMALYVILSALTFNAVNGYLNGRWLFWRDQKVPVNGLQTTQALGMSLFVVGFIINYWADMYLVRLRQSRYSTPVTMSSSYALRSRKRRQAVAARQPPTQTDCRQYIIPRSGLFELVSCPHYFGEVVEWCGFALVAQSPAAWLFVFATLANLLPRAMHTHWWYKRTFPEYPRKRKALIPFVL</sequence>
<accession>A0A9W8B170</accession>
<comment type="similarity">
    <text evidence="2">Belongs to the steroid 5-alpha reductase family.</text>
</comment>
<keyword evidence="3 6" id="KW-0812">Transmembrane</keyword>
<feature type="domain" description="3-oxo-5-alpha-steroid 4-dehydrogenase C-terminal" evidence="7">
    <location>
        <begin position="218"/>
        <end position="296"/>
    </location>
</feature>
<gene>
    <name evidence="8" type="ORF">IWQ62_000491</name>
</gene>
<dbReference type="InterPro" id="IPR001104">
    <property type="entry name" value="3-oxo-5_a-steroid_4-DH_C"/>
</dbReference>
<dbReference type="GO" id="GO:0016020">
    <property type="term" value="C:membrane"/>
    <property type="evidence" value="ECO:0007669"/>
    <property type="project" value="UniProtKB-SubCell"/>
</dbReference>
<dbReference type="Pfam" id="PF02544">
    <property type="entry name" value="Steroid_dh"/>
    <property type="match status" value="2"/>
</dbReference>
<keyword evidence="5 6" id="KW-0472">Membrane</keyword>
<protein>
    <recommendedName>
        <fullName evidence="7">3-oxo-5-alpha-steroid 4-dehydrogenase C-terminal domain-containing protein</fullName>
    </recommendedName>
</protein>
<dbReference type="OrthoDB" id="5788137at2759"/>
<name>A0A9W8B170_9FUNG</name>
<evidence type="ECO:0000256" key="5">
    <source>
        <dbReference type="ARBA" id="ARBA00023136"/>
    </source>
</evidence>
<dbReference type="PROSITE" id="PS50244">
    <property type="entry name" value="S5A_REDUCTASE"/>
    <property type="match status" value="1"/>
</dbReference>
<comment type="subcellular location">
    <subcellularLocation>
        <location evidence="1">Membrane</location>
        <topology evidence="1">Multi-pass membrane protein</topology>
    </subcellularLocation>
</comment>
<evidence type="ECO:0000259" key="7">
    <source>
        <dbReference type="Pfam" id="PF02544"/>
    </source>
</evidence>
<organism evidence="8 9">
    <name type="scientific">Dispira parvispora</name>
    <dbReference type="NCBI Taxonomy" id="1520584"/>
    <lineage>
        <taxon>Eukaryota</taxon>
        <taxon>Fungi</taxon>
        <taxon>Fungi incertae sedis</taxon>
        <taxon>Zoopagomycota</taxon>
        <taxon>Kickxellomycotina</taxon>
        <taxon>Dimargaritomycetes</taxon>
        <taxon>Dimargaritales</taxon>
        <taxon>Dimargaritaceae</taxon>
        <taxon>Dispira</taxon>
    </lineage>
</organism>
<dbReference type="GO" id="GO:0006629">
    <property type="term" value="P:lipid metabolic process"/>
    <property type="evidence" value="ECO:0007669"/>
    <property type="project" value="InterPro"/>
</dbReference>
<evidence type="ECO:0000256" key="6">
    <source>
        <dbReference type="SAM" id="Phobius"/>
    </source>
</evidence>
<evidence type="ECO:0000256" key="3">
    <source>
        <dbReference type="ARBA" id="ARBA00022692"/>
    </source>
</evidence>
<dbReference type="PANTHER" id="PTHR10556">
    <property type="entry name" value="3-OXO-5-ALPHA-STEROID 4-DEHYDROGENASE"/>
    <property type="match status" value="1"/>
</dbReference>
<comment type="caution">
    <text evidence="8">The sequence shown here is derived from an EMBL/GenBank/DDBJ whole genome shotgun (WGS) entry which is preliminary data.</text>
</comment>
<reference evidence="8" key="1">
    <citation type="submission" date="2022-07" db="EMBL/GenBank/DDBJ databases">
        <title>Phylogenomic reconstructions and comparative analyses of Kickxellomycotina fungi.</title>
        <authorList>
            <person name="Reynolds N.K."/>
            <person name="Stajich J.E."/>
            <person name="Barry K."/>
            <person name="Grigoriev I.V."/>
            <person name="Crous P."/>
            <person name="Smith M.E."/>
        </authorList>
    </citation>
    <scope>NUCLEOTIDE SEQUENCE</scope>
    <source>
        <strain evidence="8">RSA 1196</strain>
    </source>
</reference>
<evidence type="ECO:0000256" key="4">
    <source>
        <dbReference type="ARBA" id="ARBA00022989"/>
    </source>
</evidence>
<keyword evidence="4 6" id="KW-1133">Transmembrane helix</keyword>
<proteinExistence type="inferred from homology"/>
<feature type="transmembrane region" description="Helical" evidence="6">
    <location>
        <begin position="117"/>
        <end position="135"/>
    </location>
</feature>
<dbReference type="GO" id="GO:0016627">
    <property type="term" value="F:oxidoreductase activity, acting on the CH-CH group of donors"/>
    <property type="evidence" value="ECO:0007669"/>
    <property type="project" value="InterPro"/>
</dbReference>
<dbReference type="Proteomes" id="UP001150925">
    <property type="component" value="Unassembled WGS sequence"/>
</dbReference>
<dbReference type="EMBL" id="JANBPY010000036">
    <property type="protein sequence ID" value="KAJ1969641.1"/>
    <property type="molecule type" value="Genomic_DNA"/>
</dbReference>
<evidence type="ECO:0000313" key="8">
    <source>
        <dbReference type="EMBL" id="KAJ1969641.1"/>
    </source>
</evidence>
<keyword evidence="9" id="KW-1185">Reference proteome</keyword>